<feature type="region of interest" description="Disordered" evidence="1">
    <location>
        <begin position="16"/>
        <end position="41"/>
    </location>
</feature>
<dbReference type="AlphaFoldDB" id="A0A1V3WHG9"/>
<evidence type="ECO:0000313" key="2">
    <source>
        <dbReference type="EMBL" id="OOK66434.1"/>
    </source>
</evidence>
<comment type="caution">
    <text evidence="2">The sequence shown here is derived from an EMBL/GenBank/DDBJ whole genome shotgun (WGS) entry which is preliminary data.</text>
</comment>
<proteinExistence type="predicted"/>
<gene>
    <name evidence="2" type="ORF">BZL30_8234</name>
</gene>
<feature type="compositionally biased region" description="Low complexity" evidence="1">
    <location>
        <begin position="30"/>
        <end position="41"/>
    </location>
</feature>
<sequence length="41" mass="4565">MQYCLLMHYQEGGEIGLSEEDMAPHGRRLPSTPTTSTPRAC</sequence>
<accession>A0A1V3WHG9</accession>
<name>A0A1V3WHG9_MYCKA</name>
<protein>
    <submittedName>
        <fullName evidence="2">DGPFAETKE family protein</fullName>
    </submittedName>
</protein>
<organism evidence="2 3">
    <name type="scientific">Mycobacterium kansasii</name>
    <dbReference type="NCBI Taxonomy" id="1768"/>
    <lineage>
        <taxon>Bacteria</taxon>
        <taxon>Bacillati</taxon>
        <taxon>Actinomycetota</taxon>
        <taxon>Actinomycetes</taxon>
        <taxon>Mycobacteriales</taxon>
        <taxon>Mycobacteriaceae</taxon>
        <taxon>Mycobacterium</taxon>
    </lineage>
</organism>
<evidence type="ECO:0000313" key="3">
    <source>
        <dbReference type="Proteomes" id="UP000189229"/>
    </source>
</evidence>
<dbReference type="EMBL" id="MVBM01000009">
    <property type="protein sequence ID" value="OOK66434.1"/>
    <property type="molecule type" value="Genomic_DNA"/>
</dbReference>
<evidence type="ECO:0000256" key="1">
    <source>
        <dbReference type="SAM" id="MobiDB-lite"/>
    </source>
</evidence>
<dbReference type="Proteomes" id="UP000189229">
    <property type="component" value="Unassembled WGS sequence"/>
</dbReference>
<reference evidence="2 3" key="1">
    <citation type="submission" date="2017-02" db="EMBL/GenBank/DDBJ databases">
        <title>Complete genome sequences of Mycobacterium kansasii strains isolated from rhesus macaques.</title>
        <authorList>
            <person name="Panda A."/>
            <person name="Nagaraj S."/>
            <person name="Zhao X."/>
            <person name="Tettelin H."/>
            <person name="Detolla L.J."/>
        </authorList>
    </citation>
    <scope>NUCLEOTIDE SEQUENCE [LARGE SCALE GENOMIC DNA]</scope>
    <source>
        <strain evidence="2 3">11-3813</strain>
    </source>
</reference>